<organism evidence="9 10">
    <name type="scientific">Streptomyces pactum</name>
    <dbReference type="NCBI Taxonomy" id="68249"/>
    <lineage>
        <taxon>Bacteria</taxon>
        <taxon>Bacillati</taxon>
        <taxon>Actinomycetota</taxon>
        <taxon>Actinomycetes</taxon>
        <taxon>Kitasatosporales</taxon>
        <taxon>Streptomycetaceae</taxon>
        <taxon>Streptomyces</taxon>
    </lineage>
</organism>
<dbReference type="KEGG" id="spac:B1H29_09255"/>
<dbReference type="Pfam" id="PF00441">
    <property type="entry name" value="Acyl-CoA_dh_1"/>
    <property type="match status" value="1"/>
</dbReference>
<dbReference type="Pfam" id="PF02771">
    <property type="entry name" value="Acyl-CoA_dh_N"/>
    <property type="match status" value="1"/>
</dbReference>
<evidence type="ECO:0000259" key="8">
    <source>
        <dbReference type="Pfam" id="PF02771"/>
    </source>
</evidence>
<comment type="cofactor">
    <cofactor evidence="1 5">
        <name>FAD</name>
        <dbReference type="ChEBI" id="CHEBI:57692"/>
    </cofactor>
</comment>
<dbReference type="InterPro" id="IPR046373">
    <property type="entry name" value="Acyl-CoA_Oxase/DH_mid-dom_sf"/>
</dbReference>
<dbReference type="SUPFAM" id="SSF47203">
    <property type="entry name" value="Acyl-CoA dehydrogenase C-terminal domain-like"/>
    <property type="match status" value="1"/>
</dbReference>
<dbReference type="Gene3D" id="1.20.140.10">
    <property type="entry name" value="Butyryl-CoA Dehydrogenase, subunit A, domain 3"/>
    <property type="match status" value="1"/>
</dbReference>
<keyword evidence="3 5" id="KW-0285">Flavoprotein</keyword>
<name>A0A1S6J5N8_9ACTN</name>
<dbReference type="EMBL" id="CP019724">
    <property type="protein sequence ID" value="AQS67083.1"/>
    <property type="molecule type" value="Genomic_DNA"/>
</dbReference>
<dbReference type="GO" id="GO:0003995">
    <property type="term" value="F:acyl-CoA dehydrogenase activity"/>
    <property type="evidence" value="ECO:0007669"/>
    <property type="project" value="TreeGrafter"/>
</dbReference>
<feature type="domain" description="Acyl-CoA dehydrogenase/oxidase N-terminal" evidence="8">
    <location>
        <begin position="8"/>
        <end position="117"/>
    </location>
</feature>
<evidence type="ECO:0000256" key="4">
    <source>
        <dbReference type="ARBA" id="ARBA00022827"/>
    </source>
</evidence>
<evidence type="ECO:0000256" key="2">
    <source>
        <dbReference type="ARBA" id="ARBA00009347"/>
    </source>
</evidence>
<reference evidence="9 10" key="1">
    <citation type="submission" date="2017-02" db="EMBL/GenBank/DDBJ databases">
        <title>Streptomyces pactum ACT12 Genome sequencing and assembly.</title>
        <authorList>
            <person name="Xue Q."/>
            <person name="Yan X."/>
            <person name="Jia L."/>
            <person name="Yan H."/>
        </authorList>
    </citation>
    <scope>NUCLEOTIDE SEQUENCE [LARGE SCALE GENOMIC DNA]</scope>
    <source>
        <strain evidence="9 10">ACT12</strain>
    </source>
</reference>
<dbReference type="InterPro" id="IPR013786">
    <property type="entry name" value="AcylCoA_DH/ox_N"/>
</dbReference>
<evidence type="ECO:0000259" key="6">
    <source>
        <dbReference type="Pfam" id="PF00441"/>
    </source>
</evidence>
<feature type="domain" description="Acyl-CoA oxidase/dehydrogenase middle" evidence="7">
    <location>
        <begin position="121"/>
        <end position="216"/>
    </location>
</feature>
<dbReference type="OrthoDB" id="9802447at2"/>
<comment type="similarity">
    <text evidence="2 5">Belongs to the acyl-CoA dehydrogenase family.</text>
</comment>
<evidence type="ECO:0000313" key="10">
    <source>
        <dbReference type="Proteomes" id="UP000189443"/>
    </source>
</evidence>
<gene>
    <name evidence="9" type="ORF">B1H29_09255</name>
</gene>
<evidence type="ECO:0000256" key="1">
    <source>
        <dbReference type="ARBA" id="ARBA00001974"/>
    </source>
</evidence>
<keyword evidence="5" id="KW-0560">Oxidoreductase</keyword>
<proteinExistence type="inferred from homology"/>
<dbReference type="GO" id="GO:0050660">
    <property type="term" value="F:flavin adenine dinucleotide binding"/>
    <property type="evidence" value="ECO:0007669"/>
    <property type="project" value="InterPro"/>
</dbReference>
<dbReference type="PANTHER" id="PTHR43884">
    <property type="entry name" value="ACYL-COA DEHYDROGENASE"/>
    <property type="match status" value="1"/>
</dbReference>
<evidence type="ECO:0000256" key="3">
    <source>
        <dbReference type="ARBA" id="ARBA00022630"/>
    </source>
</evidence>
<accession>A0A1S6J5N8</accession>
<sequence>MIVQLSVDQRAARSRFKVFAEKEILAHAAAFDAEQAISTDVVRALADEGCLAAPVRVDSGGGGMDWVTYGLMSEEFGRACQNIRNFVAVEDMVAQALDRWGTAEQRDRWIGPIRRGETLAAFALTEPGIGSDAASIEMEAEPVASPDGADGFVLRGSKKWISFGQIADLFLVFAKLDGKHTAFLVERDTPGLTVNPLNGLLGLRGSMLGELVFDDCRIPAEALVGRPGMGLTFIASSSLDLGRYSTAWGSVGLAQACMEASVRYADGRHQYGGPVSDHQLVRRMLADMVTDIAATRALCHQAGLSKDQGEADAVNLTLMAKYRASLLANQAAADAVQIQGAQGIGTPGQVERHFRDAKVMEIIEGTTQIQQSMLGQYARQVVGRG</sequence>
<dbReference type="RefSeq" id="WP_063787514.1">
    <property type="nucleotide sequence ID" value="NZ_CP019724.1"/>
</dbReference>
<dbReference type="Gene3D" id="2.40.110.10">
    <property type="entry name" value="Butyryl-CoA Dehydrogenase, subunit A, domain 2"/>
    <property type="match status" value="1"/>
</dbReference>
<dbReference type="Proteomes" id="UP000189443">
    <property type="component" value="Chromosome"/>
</dbReference>
<dbReference type="InterPro" id="IPR009075">
    <property type="entry name" value="AcylCo_DH/oxidase_C"/>
</dbReference>
<dbReference type="Gene3D" id="1.10.540.10">
    <property type="entry name" value="Acyl-CoA dehydrogenase/oxidase, N-terminal domain"/>
    <property type="match status" value="1"/>
</dbReference>
<dbReference type="Pfam" id="PF02770">
    <property type="entry name" value="Acyl-CoA_dh_M"/>
    <property type="match status" value="1"/>
</dbReference>
<dbReference type="InterPro" id="IPR009100">
    <property type="entry name" value="AcylCoA_DH/oxidase_NM_dom_sf"/>
</dbReference>
<dbReference type="InterPro" id="IPR006091">
    <property type="entry name" value="Acyl-CoA_Oxase/DH_mid-dom"/>
</dbReference>
<evidence type="ECO:0000313" key="9">
    <source>
        <dbReference type="EMBL" id="AQS67083.1"/>
    </source>
</evidence>
<keyword evidence="10" id="KW-1185">Reference proteome</keyword>
<feature type="domain" description="Acyl-CoA dehydrogenase/oxidase C-terminal" evidence="6">
    <location>
        <begin position="230"/>
        <end position="375"/>
    </location>
</feature>
<protein>
    <submittedName>
        <fullName evidence="9">Acyl-CoA dehydrogenase</fullName>
    </submittedName>
</protein>
<evidence type="ECO:0000256" key="5">
    <source>
        <dbReference type="RuleBase" id="RU362125"/>
    </source>
</evidence>
<evidence type="ECO:0000259" key="7">
    <source>
        <dbReference type="Pfam" id="PF02770"/>
    </source>
</evidence>
<dbReference type="SUPFAM" id="SSF56645">
    <property type="entry name" value="Acyl-CoA dehydrogenase NM domain-like"/>
    <property type="match status" value="1"/>
</dbReference>
<keyword evidence="4 5" id="KW-0274">FAD</keyword>
<dbReference type="PANTHER" id="PTHR43884:SF12">
    <property type="entry name" value="ISOVALERYL-COA DEHYDROGENASE, MITOCHONDRIAL-RELATED"/>
    <property type="match status" value="1"/>
</dbReference>
<dbReference type="InterPro" id="IPR037069">
    <property type="entry name" value="AcylCoA_DH/ox_N_sf"/>
</dbReference>
<dbReference type="InterPro" id="IPR036250">
    <property type="entry name" value="AcylCo_DH-like_C"/>
</dbReference>
<dbReference type="AlphaFoldDB" id="A0A1S6J5N8"/>